<proteinExistence type="predicted"/>
<organism evidence="2 3">
    <name type="scientific">Variovorax rhizosphaerae</name>
    <dbReference type="NCBI Taxonomy" id="1836200"/>
    <lineage>
        <taxon>Bacteria</taxon>
        <taxon>Pseudomonadati</taxon>
        <taxon>Pseudomonadota</taxon>
        <taxon>Betaproteobacteria</taxon>
        <taxon>Burkholderiales</taxon>
        <taxon>Comamonadaceae</taxon>
        <taxon>Variovorax</taxon>
    </lineage>
</organism>
<reference evidence="2 3" key="1">
    <citation type="submission" date="2024-03" db="EMBL/GenBank/DDBJ databases">
        <title>Novel species of the genus Variovorax.</title>
        <authorList>
            <person name="Liu Q."/>
            <person name="Xin Y.-H."/>
        </authorList>
    </citation>
    <scope>NUCLEOTIDE SEQUENCE [LARGE SCALE GENOMIC DNA]</scope>
    <source>
        <strain evidence="2 3">KACC 18900</strain>
    </source>
</reference>
<dbReference type="Gene3D" id="3.10.450.50">
    <property type="match status" value="1"/>
</dbReference>
<sequence>MCAAENKDIVLAMYRALNSGDRAGYYARWHDDVEVTYFGSHHLARTYHGKKDFLDNFVPALRARLDGTIKLDIHNVVAEGDQVVVEGRGTSQTKDGLPYNNTYCIVLKLRDGLIVQIREYMDTELTKSIFG</sequence>
<feature type="domain" description="SnoaL-like" evidence="1">
    <location>
        <begin position="10"/>
        <end position="116"/>
    </location>
</feature>
<dbReference type="Proteomes" id="UP001385892">
    <property type="component" value="Unassembled WGS sequence"/>
</dbReference>
<dbReference type="PANTHER" id="PTHR41252">
    <property type="entry name" value="BLR2505 PROTEIN"/>
    <property type="match status" value="1"/>
</dbReference>
<dbReference type="InterPro" id="IPR032710">
    <property type="entry name" value="NTF2-like_dom_sf"/>
</dbReference>
<dbReference type="Pfam" id="PF12680">
    <property type="entry name" value="SnoaL_2"/>
    <property type="match status" value="1"/>
</dbReference>
<gene>
    <name evidence="2" type="ORF">WKW82_17490</name>
</gene>
<keyword evidence="3" id="KW-1185">Reference proteome</keyword>
<name>A0ABU8WLN2_9BURK</name>
<evidence type="ECO:0000313" key="3">
    <source>
        <dbReference type="Proteomes" id="UP001385892"/>
    </source>
</evidence>
<evidence type="ECO:0000313" key="2">
    <source>
        <dbReference type="EMBL" id="MEJ8848456.1"/>
    </source>
</evidence>
<evidence type="ECO:0000259" key="1">
    <source>
        <dbReference type="Pfam" id="PF12680"/>
    </source>
</evidence>
<dbReference type="PANTHER" id="PTHR41252:SF1">
    <property type="entry name" value="BLR2505 PROTEIN"/>
    <property type="match status" value="1"/>
</dbReference>
<dbReference type="SUPFAM" id="SSF54427">
    <property type="entry name" value="NTF2-like"/>
    <property type="match status" value="1"/>
</dbReference>
<dbReference type="EMBL" id="JBBKZT010000007">
    <property type="protein sequence ID" value="MEJ8848456.1"/>
    <property type="molecule type" value="Genomic_DNA"/>
</dbReference>
<dbReference type="InterPro" id="IPR037401">
    <property type="entry name" value="SnoaL-like"/>
</dbReference>
<accession>A0ABU8WLN2</accession>
<comment type="caution">
    <text evidence="2">The sequence shown here is derived from an EMBL/GenBank/DDBJ whole genome shotgun (WGS) entry which is preliminary data.</text>
</comment>
<dbReference type="RefSeq" id="WP_340343583.1">
    <property type="nucleotide sequence ID" value="NZ_JBBKZT010000007.1"/>
</dbReference>
<protein>
    <submittedName>
        <fullName evidence="2">Nuclear transport factor 2 family protein</fullName>
    </submittedName>
</protein>